<reference evidence="9" key="1">
    <citation type="submission" date="2022-06" db="EMBL/GenBank/DDBJ databases">
        <title>Devosia sp. XJ19-45 genome assembly.</title>
        <authorList>
            <person name="Li B."/>
            <person name="Cai M."/>
            <person name="Nie G."/>
            <person name="Li W."/>
        </authorList>
    </citation>
    <scope>NUCLEOTIDE SEQUENCE</scope>
    <source>
        <strain evidence="9">XJ19-45</strain>
    </source>
</reference>
<dbReference type="GO" id="GO:0006355">
    <property type="term" value="P:regulation of DNA-templated transcription"/>
    <property type="evidence" value="ECO:0007669"/>
    <property type="project" value="InterPro"/>
</dbReference>
<dbReference type="CDD" id="cd17537">
    <property type="entry name" value="REC_FixJ"/>
    <property type="match status" value="1"/>
</dbReference>
<dbReference type="PRINTS" id="PR00038">
    <property type="entry name" value="HTHLUXR"/>
</dbReference>
<evidence type="ECO:0000256" key="6">
    <source>
        <dbReference type="PROSITE-ProRule" id="PRU00169"/>
    </source>
</evidence>
<keyword evidence="2" id="KW-0902">Two-component regulatory system</keyword>
<dbReference type="InterPro" id="IPR011006">
    <property type="entry name" value="CheY-like_superfamily"/>
</dbReference>
<dbReference type="Pfam" id="PF00072">
    <property type="entry name" value="Response_reg"/>
    <property type="match status" value="1"/>
</dbReference>
<comment type="caution">
    <text evidence="9">The sequence shown here is derived from an EMBL/GenBank/DDBJ whole genome shotgun (WGS) entry which is preliminary data.</text>
</comment>
<feature type="domain" description="Response regulatory" evidence="8">
    <location>
        <begin position="5"/>
        <end position="119"/>
    </location>
</feature>
<keyword evidence="4" id="KW-0238">DNA-binding</keyword>
<evidence type="ECO:0000256" key="2">
    <source>
        <dbReference type="ARBA" id="ARBA00023012"/>
    </source>
</evidence>
<keyword evidence="3" id="KW-0805">Transcription regulation</keyword>
<feature type="domain" description="HTH luxR-type" evidence="7">
    <location>
        <begin position="135"/>
        <end position="200"/>
    </location>
</feature>
<dbReference type="GO" id="GO:0003677">
    <property type="term" value="F:DNA binding"/>
    <property type="evidence" value="ECO:0007669"/>
    <property type="project" value="UniProtKB-KW"/>
</dbReference>
<dbReference type="SUPFAM" id="SSF46894">
    <property type="entry name" value="C-terminal effector domain of the bipartite response regulators"/>
    <property type="match status" value="1"/>
</dbReference>
<dbReference type="FunFam" id="3.40.50.2300:FF:000018">
    <property type="entry name" value="DNA-binding transcriptional regulator NtrC"/>
    <property type="match status" value="1"/>
</dbReference>
<dbReference type="SUPFAM" id="SSF52172">
    <property type="entry name" value="CheY-like"/>
    <property type="match status" value="1"/>
</dbReference>
<accession>A0A9Q4ALF6</accession>
<dbReference type="AlphaFoldDB" id="A0A9Q4ALF6"/>
<name>A0A9Q4ALF6_9HYPH</name>
<dbReference type="PANTHER" id="PTHR44688">
    <property type="entry name" value="DNA-BINDING TRANSCRIPTIONAL ACTIVATOR DEVR_DOSR"/>
    <property type="match status" value="1"/>
</dbReference>
<dbReference type="InterPro" id="IPR000792">
    <property type="entry name" value="Tscrpt_reg_LuxR_C"/>
</dbReference>
<dbReference type="PANTHER" id="PTHR44688:SF16">
    <property type="entry name" value="DNA-BINDING TRANSCRIPTIONAL ACTIVATOR DEVR_DOSR"/>
    <property type="match status" value="1"/>
</dbReference>
<feature type="modified residue" description="4-aspartylphosphate" evidence="6">
    <location>
        <position position="54"/>
    </location>
</feature>
<dbReference type="PROSITE" id="PS00622">
    <property type="entry name" value="HTH_LUXR_1"/>
    <property type="match status" value="1"/>
</dbReference>
<dbReference type="InterPro" id="IPR016032">
    <property type="entry name" value="Sig_transdc_resp-reg_C-effctor"/>
</dbReference>
<evidence type="ECO:0000259" key="7">
    <source>
        <dbReference type="PROSITE" id="PS50043"/>
    </source>
</evidence>
<dbReference type="SMART" id="SM00448">
    <property type="entry name" value="REC"/>
    <property type="match status" value="1"/>
</dbReference>
<dbReference type="EMBL" id="JAMWDU010000001">
    <property type="protein sequence ID" value="MCP8885791.1"/>
    <property type="molecule type" value="Genomic_DNA"/>
</dbReference>
<dbReference type="InterPro" id="IPR036388">
    <property type="entry name" value="WH-like_DNA-bd_sf"/>
</dbReference>
<dbReference type="GO" id="GO:0000160">
    <property type="term" value="P:phosphorelay signal transduction system"/>
    <property type="evidence" value="ECO:0007669"/>
    <property type="project" value="UniProtKB-KW"/>
</dbReference>
<keyword evidence="10" id="KW-1185">Reference proteome</keyword>
<sequence>MTMPIVHIVDDDASLRAALTALLDSVGLKSQAYGTTEEFLISREADSGGCLLLDVRLPGTNGLAFQERLVDLGVRLPVILMTGHGDIPMSVRAMKAGAIDFLPKPFRDQDLLDAIDVALDRDRRRREEDAAGAGLRAKHEKLTTREKQVMFLVTAGKMNKQVAGELSLSEVTVKIHRRSAMQKMGARTLADLVRMAEMLALHRSADQLSGNTSG</sequence>
<evidence type="ECO:0000259" key="8">
    <source>
        <dbReference type="PROSITE" id="PS50110"/>
    </source>
</evidence>
<dbReference type="SMART" id="SM00421">
    <property type="entry name" value="HTH_LUXR"/>
    <property type="match status" value="1"/>
</dbReference>
<evidence type="ECO:0000313" key="10">
    <source>
        <dbReference type="Proteomes" id="UP001060275"/>
    </source>
</evidence>
<protein>
    <submittedName>
        <fullName evidence="9">Response regulator</fullName>
    </submittedName>
</protein>
<dbReference type="PROSITE" id="PS50110">
    <property type="entry name" value="RESPONSE_REGULATORY"/>
    <property type="match status" value="1"/>
</dbReference>
<evidence type="ECO:0000256" key="5">
    <source>
        <dbReference type="ARBA" id="ARBA00023163"/>
    </source>
</evidence>
<keyword evidence="5" id="KW-0804">Transcription</keyword>
<evidence type="ECO:0000256" key="3">
    <source>
        <dbReference type="ARBA" id="ARBA00023015"/>
    </source>
</evidence>
<proteinExistence type="predicted"/>
<dbReference type="Proteomes" id="UP001060275">
    <property type="component" value="Unassembled WGS sequence"/>
</dbReference>
<dbReference type="CDD" id="cd06170">
    <property type="entry name" value="LuxR_C_like"/>
    <property type="match status" value="1"/>
</dbReference>
<gene>
    <name evidence="9" type="ORF">NF348_01600</name>
</gene>
<evidence type="ECO:0000313" key="9">
    <source>
        <dbReference type="EMBL" id="MCP8885791.1"/>
    </source>
</evidence>
<evidence type="ECO:0000256" key="4">
    <source>
        <dbReference type="ARBA" id="ARBA00023125"/>
    </source>
</evidence>
<evidence type="ECO:0000256" key="1">
    <source>
        <dbReference type="ARBA" id="ARBA00022553"/>
    </source>
</evidence>
<organism evidence="9 10">
    <name type="scientific">Devosia ureilytica</name>
    <dbReference type="NCBI Taxonomy" id="2952754"/>
    <lineage>
        <taxon>Bacteria</taxon>
        <taxon>Pseudomonadati</taxon>
        <taxon>Pseudomonadota</taxon>
        <taxon>Alphaproteobacteria</taxon>
        <taxon>Hyphomicrobiales</taxon>
        <taxon>Devosiaceae</taxon>
        <taxon>Devosia</taxon>
    </lineage>
</organism>
<dbReference type="Gene3D" id="1.10.10.10">
    <property type="entry name" value="Winged helix-like DNA-binding domain superfamily/Winged helix DNA-binding domain"/>
    <property type="match status" value="1"/>
</dbReference>
<dbReference type="PROSITE" id="PS50043">
    <property type="entry name" value="HTH_LUXR_2"/>
    <property type="match status" value="1"/>
</dbReference>
<dbReference type="InterPro" id="IPR001789">
    <property type="entry name" value="Sig_transdc_resp-reg_receiver"/>
</dbReference>
<dbReference type="Gene3D" id="3.40.50.2300">
    <property type="match status" value="1"/>
</dbReference>
<dbReference type="Pfam" id="PF00196">
    <property type="entry name" value="GerE"/>
    <property type="match status" value="1"/>
</dbReference>
<keyword evidence="1 6" id="KW-0597">Phosphoprotein</keyword>